<dbReference type="PANTHER" id="PTHR12151">
    <property type="entry name" value="ELECTRON TRANSPORT PROTIN SCO1/SENC FAMILY MEMBER"/>
    <property type="match status" value="1"/>
</dbReference>
<proteinExistence type="inferred from homology"/>
<keyword evidence="6" id="KW-1185">Reference proteome</keyword>
<dbReference type="Pfam" id="PF02630">
    <property type="entry name" value="SCO1-SenC"/>
    <property type="match status" value="1"/>
</dbReference>
<dbReference type="PANTHER" id="PTHR12151:SF25">
    <property type="entry name" value="LINALOOL DEHYDRATASE_ISOMERASE DOMAIN-CONTAINING PROTEIN"/>
    <property type="match status" value="1"/>
</dbReference>
<organism evidence="5 6">
    <name type="scientific">Aristophania vespae</name>
    <dbReference type="NCBI Taxonomy" id="2697033"/>
    <lineage>
        <taxon>Bacteria</taxon>
        <taxon>Pseudomonadati</taxon>
        <taxon>Pseudomonadota</taxon>
        <taxon>Alphaproteobacteria</taxon>
        <taxon>Acetobacterales</taxon>
        <taxon>Acetobacteraceae</taxon>
        <taxon>Aristophania</taxon>
    </lineage>
</organism>
<feature type="disulfide bond" description="Redox-active" evidence="3">
    <location>
        <begin position="82"/>
        <end position="87"/>
    </location>
</feature>
<dbReference type="KEGG" id="bomb:GT348_02390"/>
<dbReference type="SUPFAM" id="SSF52833">
    <property type="entry name" value="Thioredoxin-like"/>
    <property type="match status" value="1"/>
</dbReference>
<reference evidence="5 6" key="1">
    <citation type="submission" date="2020-01" db="EMBL/GenBank/DDBJ databases">
        <title>Genome sequencing of strain KACC 21507.</title>
        <authorList>
            <person name="Heo J."/>
            <person name="Kim S.-J."/>
            <person name="Kim J.-S."/>
            <person name="Hong S.-B."/>
            <person name="Kwon S.-W."/>
        </authorList>
    </citation>
    <scope>NUCLEOTIDE SEQUENCE [LARGE SCALE GENOMIC DNA]</scope>
    <source>
        <strain evidence="5 6">KACC 21507</strain>
    </source>
</reference>
<protein>
    <submittedName>
        <fullName evidence="5">SCO family protein</fullName>
    </submittedName>
</protein>
<evidence type="ECO:0000313" key="6">
    <source>
        <dbReference type="Proteomes" id="UP000463975"/>
    </source>
</evidence>
<accession>A0A6P1NFP2</accession>
<evidence type="ECO:0000256" key="4">
    <source>
        <dbReference type="SAM" id="Phobius"/>
    </source>
</evidence>
<dbReference type="RefSeq" id="WP_160618352.1">
    <property type="nucleotide sequence ID" value="NZ_CP047652.1"/>
</dbReference>
<keyword evidence="2" id="KW-0479">Metal-binding</keyword>
<feature type="binding site" evidence="2">
    <location>
        <position position="82"/>
    </location>
    <ligand>
        <name>Cu cation</name>
        <dbReference type="ChEBI" id="CHEBI:23378"/>
    </ligand>
</feature>
<dbReference type="AlphaFoldDB" id="A0A6P1NFP2"/>
<name>A0A6P1NFP2_9PROT</name>
<dbReference type="GO" id="GO:0046872">
    <property type="term" value="F:metal ion binding"/>
    <property type="evidence" value="ECO:0007669"/>
    <property type="project" value="UniProtKB-KW"/>
</dbReference>
<dbReference type="Proteomes" id="UP000463975">
    <property type="component" value="Chromosome"/>
</dbReference>
<keyword evidence="4" id="KW-0472">Membrane</keyword>
<dbReference type="InterPro" id="IPR003782">
    <property type="entry name" value="SCO1/SenC"/>
</dbReference>
<keyword evidence="4" id="KW-1133">Transmembrane helix</keyword>
<evidence type="ECO:0000313" key="5">
    <source>
        <dbReference type="EMBL" id="QHI95274.1"/>
    </source>
</evidence>
<comment type="similarity">
    <text evidence="1">Belongs to the SCO1/2 family.</text>
</comment>
<keyword evidence="2" id="KW-0186">Copper</keyword>
<evidence type="ECO:0000256" key="3">
    <source>
        <dbReference type="PIRSR" id="PIRSR603782-2"/>
    </source>
</evidence>
<keyword evidence="3" id="KW-1015">Disulfide bond</keyword>
<dbReference type="EMBL" id="CP047652">
    <property type="protein sequence ID" value="QHI95274.1"/>
    <property type="molecule type" value="Genomic_DNA"/>
</dbReference>
<gene>
    <name evidence="5" type="ORF">GT348_02390</name>
</gene>
<feature type="binding site" evidence="2">
    <location>
        <position position="87"/>
    </location>
    <ligand>
        <name>Cu cation</name>
        <dbReference type="ChEBI" id="CHEBI:23378"/>
    </ligand>
</feature>
<dbReference type="Gene3D" id="3.40.30.10">
    <property type="entry name" value="Glutaredoxin"/>
    <property type="match status" value="1"/>
</dbReference>
<keyword evidence="4" id="KW-0812">Transmembrane</keyword>
<evidence type="ECO:0000256" key="1">
    <source>
        <dbReference type="ARBA" id="ARBA00010996"/>
    </source>
</evidence>
<evidence type="ECO:0000256" key="2">
    <source>
        <dbReference type="PIRSR" id="PIRSR603782-1"/>
    </source>
</evidence>
<dbReference type="InterPro" id="IPR036249">
    <property type="entry name" value="Thioredoxin-like_sf"/>
</dbReference>
<sequence>MSDSNKIIKRITLIISALVVVAALLGFGAFRLASSVGQKHLVQSNGNPVGGSFRVVSMAGSTATEGDFYGKWLLVWFVDPRCPKDLCQPTLKKLATTLETLKKERHLIVPLVVSLDYTAPDTDDLEDYVQAVAPNIWPFYATENMIRAMTALYHAPLTMEQGGYYAPAPHFVLMNPQSRYVASIPSSLSEEELHKRLTTYVVHN</sequence>
<feature type="transmembrane region" description="Helical" evidence="4">
    <location>
        <begin position="12"/>
        <end position="33"/>
    </location>
</feature>